<sequence>MRRVQIAVIGYNKDSCTEAARKAAYKVGSEVAKAGAVLVCGGLGGVMEEACRGAKDNSGTTVGIIPENDASYANKYCDIVVCSTIGFARDFIVAGTADGIIAVGGGVGTRIELSAGYMLKKPMVAIKGSGGTADEYGGKYLDERKRVEIMMVASPKEAVRVLLEKIGKNNNAGLGHDNPPHT</sequence>
<dbReference type="eggNOG" id="arCOG02431">
    <property type="taxonomic scope" value="Archaea"/>
</dbReference>
<dbReference type="Proteomes" id="UP000028194">
    <property type="component" value="Chromosome"/>
</dbReference>
<dbReference type="InterPro" id="IPR005268">
    <property type="entry name" value="CHP00725"/>
</dbReference>
<dbReference type="OrthoDB" id="9570at2157"/>
<accession>A0A075MTI7</accession>
<gene>
    <name evidence="1" type="ORF">NTE_02461</name>
</gene>
<dbReference type="KEGG" id="nev:NTE_02461"/>
<dbReference type="STRING" id="1459636.NTE_02461"/>
<dbReference type="GeneID" id="41598168"/>
<dbReference type="SUPFAM" id="SSF102405">
    <property type="entry name" value="MCP/YpsA-like"/>
    <property type="match status" value="1"/>
</dbReference>
<dbReference type="Pfam" id="PF18306">
    <property type="entry name" value="LDcluster4"/>
    <property type="match status" value="1"/>
</dbReference>
<dbReference type="GO" id="GO:0005829">
    <property type="term" value="C:cytosol"/>
    <property type="evidence" value="ECO:0007669"/>
    <property type="project" value="TreeGrafter"/>
</dbReference>
<dbReference type="Gene3D" id="3.40.50.450">
    <property type="match status" value="1"/>
</dbReference>
<dbReference type="AlphaFoldDB" id="A0A075MTI7"/>
<dbReference type="InterPro" id="IPR041164">
    <property type="entry name" value="LDcluster4"/>
</dbReference>
<protein>
    <submittedName>
        <fullName evidence="1">TIGR00725 family protein</fullName>
    </submittedName>
</protein>
<evidence type="ECO:0000313" key="1">
    <source>
        <dbReference type="EMBL" id="AIF84510.1"/>
    </source>
</evidence>
<keyword evidence="2" id="KW-1185">Reference proteome</keyword>
<proteinExistence type="predicted"/>
<dbReference type="NCBIfam" id="TIGR00725">
    <property type="entry name" value="TIGR00725 family protein"/>
    <property type="match status" value="1"/>
</dbReference>
<name>A0A075MTI7_9ARCH</name>
<reference evidence="1 2" key="1">
    <citation type="journal article" date="2014" name="PLoS ONE">
        <title>Genome Sequence of Candidatus Nitrososphaera evergladensis from Group I.1b Enriched from Everglades Soil Reveals Novel Genomic Features of the Ammonia-Oxidizing Archaea.</title>
        <authorList>
            <person name="Zhalnina K.V."/>
            <person name="Dias R."/>
            <person name="Leonard M.T."/>
            <person name="Dorr de Quadros P."/>
            <person name="Camargo F.A."/>
            <person name="Drew J.C."/>
            <person name="Farmerie W.G."/>
            <person name="Daroub S.H."/>
            <person name="Triplett E.W."/>
        </authorList>
    </citation>
    <scope>NUCLEOTIDE SEQUENCE [LARGE SCALE GENOMIC DNA]</scope>
    <source>
        <strain evidence="1 2">SR1</strain>
    </source>
</reference>
<dbReference type="HOGENOM" id="CLU_107614_2_0_2"/>
<dbReference type="RefSeq" id="WP_148701073.1">
    <property type="nucleotide sequence ID" value="NZ_CP007174.1"/>
</dbReference>
<dbReference type="EMBL" id="CP007174">
    <property type="protein sequence ID" value="AIF84510.1"/>
    <property type="molecule type" value="Genomic_DNA"/>
</dbReference>
<dbReference type="PANTHER" id="PTHR43393:SF3">
    <property type="entry name" value="LYSINE DECARBOXYLASE-LIKE PROTEIN"/>
    <property type="match status" value="1"/>
</dbReference>
<evidence type="ECO:0000313" key="2">
    <source>
        <dbReference type="Proteomes" id="UP000028194"/>
    </source>
</evidence>
<dbReference type="PANTHER" id="PTHR43393">
    <property type="entry name" value="CYTOKININ RIBOSIDE 5'-MONOPHOSPHATE PHOSPHORIBOHYDROLASE"/>
    <property type="match status" value="1"/>
</dbReference>
<organism evidence="1 2">
    <name type="scientific">Candidatus Nitrososphaera evergladensis SR1</name>
    <dbReference type="NCBI Taxonomy" id="1459636"/>
    <lineage>
        <taxon>Archaea</taxon>
        <taxon>Nitrososphaerota</taxon>
        <taxon>Nitrososphaeria</taxon>
        <taxon>Nitrososphaerales</taxon>
        <taxon>Nitrososphaeraceae</taxon>
        <taxon>Nitrososphaera</taxon>
    </lineage>
</organism>
<dbReference type="InterPro" id="IPR052341">
    <property type="entry name" value="LOG_family_nucleotidases"/>
</dbReference>